<keyword evidence="1" id="KW-0472">Membrane</keyword>
<dbReference type="Proteomes" id="UP000502421">
    <property type="component" value="Chromosome"/>
</dbReference>
<evidence type="ECO:0000313" key="3">
    <source>
        <dbReference type="EMBL" id="QJB31503.1"/>
    </source>
</evidence>
<name>A0AAE7D7Y3_9BACT</name>
<sequence>MKYKICLLAGCLLLAASLYKLKESLDFIRNSERATGTVTSLEMHDDSYSPVFVVTTKDGRQLDYHHAASSKPASWEVGEQAVFLYDPANPGAVRMMRYFWIFNWSIVFMALGMPLIILGGGYYWLRRFIEMPQESYTLN</sequence>
<keyword evidence="1" id="KW-1133">Transmembrane helix</keyword>
<proteinExistence type="predicted"/>
<evidence type="ECO:0000313" key="4">
    <source>
        <dbReference type="Proteomes" id="UP000502421"/>
    </source>
</evidence>
<gene>
    <name evidence="3" type="ORF">HF329_09375</name>
</gene>
<evidence type="ECO:0000256" key="2">
    <source>
        <dbReference type="SAM" id="SignalP"/>
    </source>
</evidence>
<feature type="chain" id="PRO_5042043490" evidence="2">
    <location>
        <begin position="23"/>
        <end position="139"/>
    </location>
</feature>
<accession>A0AAE7D7Y3</accession>
<dbReference type="AlphaFoldDB" id="A0AAE7D7Y3"/>
<keyword evidence="1" id="KW-0812">Transmembrane</keyword>
<organism evidence="3 4">
    <name type="scientific">Chitinophaga oryzae</name>
    <dbReference type="NCBI Taxonomy" id="2725414"/>
    <lineage>
        <taxon>Bacteria</taxon>
        <taxon>Pseudomonadati</taxon>
        <taxon>Bacteroidota</taxon>
        <taxon>Chitinophagia</taxon>
        <taxon>Chitinophagales</taxon>
        <taxon>Chitinophagaceae</taxon>
        <taxon>Chitinophaga</taxon>
    </lineage>
</organism>
<protein>
    <submittedName>
        <fullName evidence="3">DUF3592 domain-containing protein</fullName>
    </submittedName>
</protein>
<feature type="transmembrane region" description="Helical" evidence="1">
    <location>
        <begin position="98"/>
        <end position="125"/>
    </location>
</feature>
<dbReference type="KEGG" id="coy:HF329_09375"/>
<dbReference type="RefSeq" id="WP_168803762.1">
    <property type="nucleotide sequence ID" value="NZ_CP051205.1"/>
</dbReference>
<evidence type="ECO:0000256" key="1">
    <source>
        <dbReference type="SAM" id="Phobius"/>
    </source>
</evidence>
<reference evidence="4" key="1">
    <citation type="submission" date="2020-04" db="EMBL/GenBank/DDBJ databases">
        <authorList>
            <person name="Kittiwongwattana C."/>
        </authorList>
    </citation>
    <scope>NUCLEOTIDE SEQUENCE [LARGE SCALE GENOMIC DNA]</scope>
    <source>
        <strain evidence="4">1310</strain>
    </source>
</reference>
<keyword evidence="2" id="KW-0732">Signal</keyword>
<dbReference type="EMBL" id="CP051205">
    <property type="protein sequence ID" value="QJB31503.1"/>
    <property type="molecule type" value="Genomic_DNA"/>
</dbReference>
<feature type="signal peptide" evidence="2">
    <location>
        <begin position="1"/>
        <end position="22"/>
    </location>
</feature>